<reference evidence="1" key="1">
    <citation type="submission" date="2024-12" db="EMBL/GenBank/DDBJ databases">
        <title>Comparative genomics and development of molecular markers within Purpureocillium lilacinum and among Purpureocillium species.</title>
        <authorList>
            <person name="Yeh Z.-Y."/>
            <person name="Ni N.-T."/>
            <person name="Lo P.-H."/>
            <person name="Mushyakhwo K."/>
            <person name="Lin C.-F."/>
            <person name="Nai Y.-S."/>
        </authorList>
    </citation>
    <scope>NUCLEOTIDE SEQUENCE</scope>
    <source>
        <strain evidence="1">NCHU-NPUST-175</strain>
    </source>
</reference>
<comment type="caution">
    <text evidence="1">The sequence shown here is derived from an EMBL/GenBank/DDBJ whole genome shotgun (WGS) entry which is preliminary data.</text>
</comment>
<gene>
    <name evidence="1" type="ORF">ACCO45_010650</name>
</gene>
<dbReference type="Proteomes" id="UP001638806">
    <property type="component" value="Unassembled WGS sequence"/>
</dbReference>
<evidence type="ECO:0000313" key="1">
    <source>
        <dbReference type="EMBL" id="KAL3955087.1"/>
    </source>
</evidence>
<accession>A0ACC4DFD2</accession>
<dbReference type="EMBL" id="JBGNUJ010000010">
    <property type="protein sequence ID" value="KAL3955087.1"/>
    <property type="molecule type" value="Genomic_DNA"/>
</dbReference>
<organism evidence="1 2">
    <name type="scientific">Purpureocillium lilacinum</name>
    <name type="common">Paecilomyces lilacinus</name>
    <dbReference type="NCBI Taxonomy" id="33203"/>
    <lineage>
        <taxon>Eukaryota</taxon>
        <taxon>Fungi</taxon>
        <taxon>Dikarya</taxon>
        <taxon>Ascomycota</taxon>
        <taxon>Pezizomycotina</taxon>
        <taxon>Sordariomycetes</taxon>
        <taxon>Hypocreomycetidae</taxon>
        <taxon>Hypocreales</taxon>
        <taxon>Ophiocordycipitaceae</taxon>
        <taxon>Purpureocillium</taxon>
    </lineage>
</organism>
<protein>
    <submittedName>
        <fullName evidence="1">Uncharacterized protein</fullName>
    </submittedName>
</protein>
<evidence type="ECO:0000313" key="2">
    <source>
        <dbReference type="Proteomes" id="UP001638806"/>
    </source>
</evidence>
<proteinExistence type="predicted"/>
<name>A0ACC4DFD2_PURLI</name>
<keyword evidence="2" id="KW-1185">Reference proteome</keyword>
<sequence length="362" mass="39830">MDPSELRFFVYRKMAVDASRPLAVATDRVVVNQDTLDGASVGGLYAELVRNTTAIQKSLQALSLDDGILVLEPIVSKLLARMIYCSNRIDDVGGDWDATMHLCQPIFRSKKSTLDVYREELEYEALVDPCRQPRSTIVTPADIRREHEIIQHAKAAKYMLTEVYLHGHELSEEILLNTHRIMTYNIDSADGAPPTEYGGVYRSSSAPSQTSEQSASWFISQSVQHMIESLTTDLAGIEKDELLKAVSVASNYCHVFCNIRPFSEGNGRMGRLLLNAILLKNVGAVACLGNDTQSRESLKAVGDSVCGSPKREQVSPGKITATPHLHGPEALRSMVLKSVVESTRHLAKALRAETGIRYSNAA</sequence>